<keyword evidence="5" id="KW-1185">Reference proteome</keyword>
<gene>
    <name evidence="4" type="ORF">PGLA1383_LOCUS18701</name>
</gene>
<dbReference type="GO" id="GO:0006457">
    <property type="term" value="P:protein folding"/>
    <property type="evidence" value="ECO:0007669"/>
    <property type="project" value="TreeGrafter"/>
</dbReference>
<dbReference type="PANTHER" id="PTHR45672:SF3">
    <property type="entry name" value="THIOREDOXIN DOMAIN-CONTAINING PROTEIN 5"/>
    <property type="match status" value="1"/>
</dbReference>
<dbReference type="CDD" id="cd02961">
    <property type="entry name" value="PDI_a_family"/>
    <property type="match status" value="1"/>
</dbReference>
<dbReference type="InterPro" id="IPR013766">
    <property type="entry name" value="Thioredoxin_domain"/>
</dbReference>
<dbReference type="PANTHER" id="PTHR45672">
    <property type="entry name" value="PROTEIN DISULFIDE-ISOMERASE C17H9.14C-RELATED"/>
    <property type="match status" value="1"/>
</dbReference>
<dbReference type="GO" id="GO:0003756">
    <property type="term" value="F:protein disulfide isomerase activity"/>
    <property type="evidence" value="ECO:0007669"/>
    <property type="project" value="TreeGrafter"/>
</dbReference>
<accession>A0A813EPK6</accession>
<dbReference type="Gene3D" id="3.40.30.10">
    <property type="entry name" value="Glutaredoxin"/>
    <property type="match status" value="2"/>
</dbReference>
<protein>
    <recommendedName>
        <fullName evidence="3">Thioredoxin domain-containing protein</fullName>
    </recommendedName>
</protein>
<feature type="non-terminal residue" evidence="4">
    <location>
        <position position="324"/>
    </location>
</feature>
<dbReference type="InterPro" id="IPR051063">
    <property type="entry name" value="PDI"/>
</dbReference>
<reference evidence="4" key="1">
    <citation type="submission" date="2021-02" db="EMBL/GenBank/DDBJ databases">
        <authorList>
            <person name="Dougan E. K."/>
            <person name="Rhodes N."/>
            <person name="Thang M."/>
            <person name="Chan C."/>
        </authorList>
    </citation>
    <scope>NUCLEOTIDE SEQUENCE</scope>
</reference>
<name>A0A813EPK6_POLGL</name>
<evidence type="ECO:0000313" key="4">
    <source>
        <dbReference type="EMBL" id="CAE8600371.1"/>
    </source>
</evidence>
<dbReference type="SUPFAM" id="SSF52833">
    <property type="entry name" value="Thioredoxin-like"/>
    <property type="match status" value="2"/>
</dbReference>
<evidence type="ECO:0000256" key="2">
    <source>
        <dbReference type="ARBA" id="ARBA00022729"/>
    </source>
</evidence>
<dbReference type="EMBL" id="CAJNNV010012077">
    <property type="protein sequence ID" value="CAE8600371.1"/>
    <property type="molecule type" value="Genomic_DNA"/>
</dbReference>
<evidence type="ECO:0000256" key="1">
    <source>
        <dbReference type="ARBA" id="ARBA00006347"/>
    </source>
</evidence>
<dbReference type="AlphaFoldDB" id="A0A813EPK6"/>
<comment type="caution">
    <text evidence="4">The sequence shown here is derived from an EMBL/GenBank/DDBJ whole genome shotgun (WGS) entry which is preliminary data.</text>
</comment>
<dbReference type="Proteomes" id="UP000654075">
    <property type="component" value="Unassembled WGS sequence"/>
</dbReference>
<organism evidence="4 5">
    <name type="scientific">Polarella glacialis</name>
    <name type="common">Dinoflagellate</name>
    <dbReference type="NCBI Taxonomy" id="89957"/>
    <lineage>
        <taxon>Eukaryota</taxon>
        <taxon>Sar</taxon>
        <taxon>Alveolata</taxon>
        <taxon>Dinophyceae</taxon>
        <taxon>Suessiales</taxon>
        <taxon>Suessiaceae</taxon>
        <taxon>Polarella</taxon>
    </lineage>
</organism>
<dbReference type="InterPro" id="IPR036249">
    <property type="entry name" value="Thioredoxin-like_sf"/>
</dbReference>
<dbReference type="GO" id="GO:0005783">
    <property type="term" value="C:endoplasmic reticulum"/>
    <property type="evidence" value="ECO:0007669"/>
    <property type="project" value="TreeGrafter"/>
</dbReference>
<feature type="domain" description="Thioredoxin" evidence="3">
    <location>
        <begin position="215"/>
        <end position="296"/>
    </location>
</feature>
<evidence type="ECO:0000259" key="3">
    <source>
        <dbReference type="Pfam" id="PF00085"/>
    </source>
</evidence>
<dbReference type="Pfam" id="PF00085">
    <property type="entry name" value="Thioredoxin"/>
    <property type="match status" value="1"/>
</dbReference>
<keyword evidence="2" id="KW-0732">Signal</keyword>
<sequence>EEEEPLPPLMTWGLLARLCGGLGLLLTYPALAAKKDTSGGSKVCSHTGFYSKKVVPLCEKHFPDPASKNVWVVQFYHPQVQQVVSQRESFEELASAPEKLGGGAKVGAVDCAQNAEFCQKQGVREAPTTRILLGGQSREFSGSQPTAEELRAFVEESKQRFKDMAEALTCDAKGLFTDQMKDVAMPLCTANFPPSLEPVPWLVSFYEPGDRNKDKTMRSTLNKLAEKYGNVPPKKDAKNSKPLKLRVGAVDCSHSKSDCVKHGVTSFPTVRFYRSGAPPVDFDEKFDKDELKKWTEQRLKEIPKPEQVEVLAADIPESEPKGEL</sequence>
<evidence type="ECO:0000313" key="5">
    <source>
        <dbReference type="Proteomes" id="UP000654075"/>
    </source>
</evidence>
<proteinExistence type="inferred from homology"/>
<comment type="similarity">
    <text evidence="1">Belongs to the protein disulfide isomerase family.</text>
</comment>